<reference evidence="4 5" key="1">
    <citation type="submission" date="2019-07" db="EMBL/GenBank/DDBJ databases">
        <title>Genomic Encyclopedia of Type Strains, Phase IV (KMG-IV): sequencing the most valuable type-strain genomes for metagenomic binning, comparative biology and taxonomic classification.</title>
        <authorList>
            <person name="Goeker M."/>
        </authorList>
    </citation>
    <scope>NUCLEOTIDE SEQUENCE [LARGE SCALE GENOMIC DNA]</scope>
    <source>
        <strain evidence="4 5">DSM 18961</strain>
    </source>
</reference>
<keyword evidence="1" id="KW-0472">Membrane</keyword>
<proteinExistence type="predicted"/>
<comment type="caution">
    <text evidence="4">The sequence shown here is derived from an EMBL/GenBank/DDBJ whole genome shotgun (WGS) entry which is preliminary data.</text>
</comment>
<dbReference type="Pfam" id="PF25221">
    <property type="entry name" value="5TMH_Lnb"/>
    <property type="match status" value="1"/>
</dbReference>
<feature type="domain" description="Lnb N-terminal periplasmic" evidence="2">
    <location>
        <begin position="30"/>
        <end position="160"/>
    </location>
</feature>
<feature type="transmembrane region" description="Helical" evidence="1">
    <location>
        <begin position="285"/>
        <end position="306"/>
    </location>
</feature>
<feature type="transmembrane region" description="Helical" evidence="1">
    <location>
        <begin position="312"/>
        <end position="332"/>
    </location>
</feature>
<evidence type="ECO:0000313" key="4">
    <source>
        <dbReference type="EMBL" id="TYP98833.1"/>
    </source>
</evidence>
<feature type="transmembrane region" description="Helical" evidence="1">
    <location>
        <begin position="366"/>
        <end position="384"/>
    </location>
</feature>
<feature type="transmembrane region" description="Helical" evidence="1">
    <location>
        <begin position="254"/>
        <end position="273"/>
    </location>
</feature>
<keyword evidence="1" id="KW-1133">Transmembrane helix</keyword>
<keyword evidence="5" id="KW-1185">Reference proteome</keyword>
<accession>A0A5S5DSD3</accession>
<evidence type="ECO:0000256" key="1">
    <source>
        <dbReference type="SAM" id="Phobius"/>
    </source>
</evidence>
<sequence>MLKKILISFYLFISSFGFSQNMQLSIYSEISVVTSGPGDNLYEKFGHTAIRVKDPVLSLDLIYNYGIFDFDAPNFYLNFTKGFMKYKLARYDFYYALRSANEDKRWMKQQVLNLTSEEKNNFFTFLQHNAEPENASYLYDPFYDNCATRPRDIIKKVLGDKLTISSDFITSDTSLRQLMNIEINPNTWGSFGINVALGSKLDKVATAEEYMYLPDYVFKALEVSKIKRETEEVPLVKRTQTLLDFEEKQAKSDAFSPLLAFSILLIIGIFTTYNDYKKLQRTKWFDFMLFFITGVIGLLIMFLWFFTNHSTAPNNFNFLWAFAPNLIVSFFLLKKNPPKWIKKYILFLLMLLAIIPIIWLSKMQLFSVYLVEVFVLLVIRYIYLQKTLDS</sequence>
<evidence type="ECO:0000259" key="2">
    <source>
        <dbReference type="Pfam" id="PF13387"/>
    </source>
</evidence>
<dbReference type="OrthoDB" id="319167at2"/>
<keyword evidence="1" id="KW-0812">Transmembrane</keyword>
<dbReference type="Pfam" id="PF13387">
    <property type="entry name" value="Lnb_N"/>
    <property type="match status" value="1"/>
</dbReference>
<evidence type="ECO:0000313" key="5">
    <source>
        <dbReference type="Proteomes" id="UP000323136"/>
    </source>
</evidence>
<gene>
    <name evidence="4" type="ORF">C7447_102149</name>
</gene>
<organism evidence="4 5">
    <name type="scientific">Tenacibaculum adriaticum</name>
    <dbReference type="NCBI Taxonomy" id="413713"/>
    <lineage>
        <taxon>Bacteria</taxon>
        <taxon>Pseudomonadati</taxon>
        <taxon>Bacteroidota</taxon>
        <taxon>Flavobacteriia</taxon>
        <taxon>Flavobacteriales</taxon>
        <taxon>Flavobacteriaceae</taxon>
        <taxon>Tenacibaculum</taxon>
    </lineage>
</organism>
<dbReference type="EMBL" id="VNIA01000002">
    <property type="protein sequence ID" value="TYP98833.1"/>
    <property type="molecule type" value="Genomic_DNA"/>
</dbReference>
<dbReference type="AlphaFoldDB" id="A0A5S5DSD3"/>
<name>A0A5S5DSD3_9FLAO</name>
<dbReference type="Proteomes" id="UP000323136">
    <property type="component" value="Unassembled WGS sequence"/>
</dbReference>
<feature type="transmembrane region" description="Helical" evidence="1">
    <location>
        <begin position="344"/>
        <end position="360"/>
    </location>
</feature>
<dbReference type="InterPro" id="IPR057436">
    <property type="entry name" value="5TMH_Lnb"/>
</dbReference>
<dbReference type="InterPro" id="IPR025178">
    <property type="entry name" value="Lnb_N"/>
</dbReference>
<evidence type="ECO:0000259" key="3">
    <source>
        <dbReference type="Pfam" id="PF25221"/>
    </source>
</evidence>
<feature type="domain" description="Lnb-like transmembrane" evidence="3">
    <location>
        <begin position="251"/>
        <end position="384"/>
    </location>
</feature>
<protein>
    <submittedName>
        <fullName evidence="4">Uncharacterized protein DUF4105</fullName>
    </submittedName>
</protein>